<reference evidence="1 2" key="1">
    <citation type="submission" date="2018-06" db="EMBL/GenBank/DDBJ databases">
        <title>Complete Genome Sequence of Desulfobacter hydrogenophilus (DSM3380).</title>
        <authorList>
            <person name="Marietou A."/>
            <person name="Schreiber L."/>
            <person name="Marshall I."/>
            <person name="Jorgensen B."/>
        </authorList>
    </citation>
    <scope>NUCLEOTIDE SEQUENCE [LARGE SCALE GENOMIC DNA]</scope>
    <source>
        <strain evidence="1 2">DSM 3380</strain>
    </source>
</reference>
<sequence length="68" mass="7657">MKYIKFIIIFVCLFFFAEPVYVCAGPIALPMAPAFEFEPVLEGERLTHDFIIKNQGDAPLNITGVRPP</sequence>
<evidence type="ECO:0000313" key="1">
    <source>
        <dbReference type="EMBL" id="RAM02133.1"/>
    </source>
</evidence>
<evidence type="ECO:0000313" key="2">
    <source>
        <dbReference type="Proteomes" id="UP000248798"/>
    </source>
</evidence>
<evidence type="ECO:0008006" key="3">
    <source>
        <dbReference type="Google" id="ProtNLM"/>
    </source>
</evidence>
<dbReference type="EMBL" id="QLNI01000018">
    <property type="protein sequence ID" value="RAM02133.1"/>
    <property type="molecule type" value="Genomic_DNA"/>
</dbReference>
<dbReference type="Proteomes" id="UP000248798">
    <property type="component" value="Unassembled WGS sequence"/>
</dbReference>
<organism evidence="1 2">
    <name type="scientific">Desulfobacter hydrogenophilus</name>
    <dbReference type="NCBI Taxonomy" id="2291"/>
    <lineage>
        <taxon>Bacteria</taxon>
        <taxon>Pseudomonadati</taxon>
        <taxon>Thermodesulfobacteriota</taxon>
        <taxon>Desulfobacteria</taxon>
        <taxon>Desulfobacterales</taxon>
        <taxon>Desulfobacteraceae</taxon>
        <taxon>Desulfobacter</taxon>
    </lineage>
</organism>
<name>A0A328FGF1_9BACT</name>
<proteinExistence type="predicted"/>
<protein>
    <recommendedName>
        <fullName evidence="3">DUF1573 domain-containing protein</fullName>
    </recommendedName>
</protein>
<gene>
    <name evidence="1" type="ORF">DO021_10155</name>
</gene>
<dbReference type="AlphaFoldDB" id="A0A328FGF1"/>
<comment type="caution">
    <text evidence="1">The sequence shown here is derived from an EMBL/GenBank/DDBJ whole genome shotgun (WGS) entry which is preliminary data.</text>
</comment>
<accession>A0A328FGF1</accession>